<proteinExistence type="predicted"/>
<evidence type="ECO:0000256" key="1">
    <source>
        <dbReference type="PROSITE-ProRule" id="PRU00175"/>
    </source>
</evidence>
<name>A0A7J6M9N7_PERCH</name>
<dbReference type="PROSITE" id="PS50089">
    <property type="entry name" value="ZF_RING_2"/>
    <property type="match status" value="2"/>
</dbReference>
<comment type="caution">
    <text evidence="3">The sequence shown here is derived from an EMBL/GenBank/DDBJ whole genome shotgun (WGS) entry which is preliminary data.</text>
</comment>
<keyword evidence="4" id="KW-1185">Reference proteome</keyword>
<keyword evidence="1" id="KW-0479">Metal-binding</keyword>
<dbReference type="GO" id="GO:0008270">
    <property type="term" value="F:zinc ion binding"/>
    <property type="evidence" value="ECO:0007669"/>
    <property type="project" value="UniProtKB-KW"/>
</dbReference>
<dbReference type="AlphaFoldDB" id="A0A7J6M9N7"/>
<keyword evidence="1" id="KW-0863">Zinc-finger</keyword>
<keyword evidence="1" id="KW-0862">Zinc</keyword>
<organism evidence="3 4">
    <name type="scientific">Perkinsus chesapeaki</name>
    <name type="common">Clam parasite</name>
    <name type="synonym">Perkinsus andrewsi</name>
    <dbReference type="NCBI Taxonomy" id="330153"/>
    <lineage>
        <taxon>Eukaryota</taxon>
        <taxon>Sar</taxon>
        <taxon>Alveolata</taxon>
        <taxon>Perkinsozoa</taxon>
        <taxon>Perkinsea</taxon>
        <taxon>Perkinsida</taxon>
        <taxon>Perkinsidae</taxon>
        <taxon>Perkinsus</taxon>
    </lineage>
</organism>
<gene>
    <name evidence="3" type="ORF">FOL47_003170</name>
</gene>
<evidence type="ECO:0000313" key="3">
    <source>
        <dbReference type="EMBL" id="KAF4668106.1"/>
    </source>
</evidence>
<sequence>MSLSARSITAGIRDLFPDELDECVVCYSPTRALDVQCATCKAYVCKACLPQLQKPSECPHCRSQSNWQRLNAVGLRVCDTVVSAIGERLMNTLDAAAARVPPMEARSTELAISWRARNCEACGGGCESAFDHICSGCCYVICQDCLNRHSPQNSDGAKLLTTCPFCRHRLPSPSLLRAVARARIILEKVMAYVPDKERFKIAAGLLRRSSSSPE</sequence>
<accession>A0A7J6M9N7</accession>
<evidence type="ECO:0000259" key="2">
    <source>
        <dbReference type="PROSITE" id="PS50089"/>
    </source>
</evidence>
<evidence type="ECO:0000313" key="4">
    <source>
        <dbReference type="Proteomes" id="UP000591131"/>
    </source>
</evidence>
<feature type="domain" description="RING-type" evidence="2">
    <location>
        <begin position="23"/>
        <end position="62"/>
    </location>
</feature>
<dbReference type="Proteomes" id="UP000591131">
    <property type="component" value="Unassembled WGS sequence"/>
</dbReference>
<feature type="domain" description="RING-type" evidence="2">
    <location>
        <begin position="119"/>
        <end position="167"/>
    </location>
</feature>
<dbReference type="EMBL" id="JAAPAO010000197">
    <property type="protein sequence ID" value="KAF4668106.1"/>
    <property type="molecule type" value="Genomic_DNA"/>
</dbReference>
<dbReference type="InterPro" id="IPR001841">
    <property type="entry name" value="Znf_RING"/>
</dbReference>
<dbReference type="SUPFAM" id="SSF57850">
    <property type="entry name" value="RING/U-box"/>
    <property type="match status" value="1"/>
</dbReference>
<protein>
    <recommendedName>
        <fullName evidence="2">RING-type domain-containing protein</fullName>
    </recommendedName>
</protein>
<reference evidence="3 4" key="1">
    <citation type="submission" date="2020-04" db="EMBL/GenBank/DDBJ databases">
        <title>Perkinsus chesapeaki whole genome sequence.</title>
        <authorList>
            <person name="Bogema D.R."/>
        </authorList>
    </citation>
    <scope>NUCLEOTIDE SEQUENCE [LARGE SCALE GENOMIC DNA]</scope>
    <source>
        <strain evidence="3">ATCC PRA-425</strain>
    </source>
</reference>